<evidence type="ECO:0000256" key="1">
    <source>
        <dbReference type="ARBA" id="ARBA00004496"/>
    </source>
</evidence>
<feature type="compositionally biased region" description="Low complexity" evidence="7">
    <location>
        <begin position="794"/>
        <end position="808"/>
    </location>
</feature>
<feature type="domain" description="Pan3 C-terminal knob" evidence="8">
    <location>
        <begin position="635"/>
        <end position="773"/>
    </location>
</feature>
<dbReference type="PANTHER" id="PTHR12272">
    <property type="entry name" value="DEADENYLATION COMPLEX SUBUNIT PAN3"/>
    <property type="match status" value="1"/>
</dbReference>
<dbReference type="GO" id="GO:0031251">
    <property type="term" value="C:PAN complex"/>
    <property type="evidence" value="ECO:0007669"/>
    <property type="project" value="InterPro"/>
</dbReference>
<dbReference type="OrthoDB" id="204958at2759"/>
<dbReference type="InterPro" id="IPR030844">
    <property type="entry name" value="PAN3"/>
</dbReference>
<evidence type="ECO:0000256" key="6">
    <source>
        <dbReference type="ARBA" id="ARBA00023054"/>
    </source>
</evidence>
<feature type="compositionally biased region" description="Polar residues" evidence="7">
    <location>
        <begin position="818"/>
        <end position="828"/>
    </location>
</feature>
<evidence type="ECO:0000256" key="5">
    <source>
        <dbReference type="ARBA" id="ARBA00022840"/>
    </source>
</evidence>
<feature type="region of interest" description="Disordered" evidence="7">
    <location>
        <begin position="791"/>
        <end position="828"/>
    </location>
</feature>
<accession>A0A8T0DHX6</accession>
<dbReference type="Pfam" id="PF18101">
    <property type="entry name" value="Pan3_CK"/>
    <property type="match status" value="1"/>
</dbReference>
<keyword evidence="4" id="KW-0547">Nucleotide-binding</keyword>
<protein>
    <submittedName>
        <fullName evidence="9">PAB-dependent poly(A)-specific ribonuclease subunit 3</fullName>
    </submittedName>
</protein>
<dbReference type="InterPro" id="IPR011009">
    <property type="entry name" value="Kinase-like_dom_sf"/>
</dbReference>
<dbReference type="AlphaFoldDB" id="A0A8T0DHX6"/>
<reference evidence="9 10" key="1">
    <citation type="submission" date="2019-07" db="EMBL/GenBank/DDBJ databases">
        <title>Annotation for the trematode Paragonimus westermani.</title>
        <authorList>
            <person name="Choi Y.-J."/>
        </authorList>
    </citation>
    <scope>NUCLEOTIDE SEQUENCE [LARGE SCALE GENOMIC DNA]</scope>
    <source>
        <strain evidence="9">180907_Pwestermani</strain>
    </source>
</reference>
<dbReference type="GO" id="GO:0000289">
    <property type="term" value="P:nuclear-transcribed mRNA poly(A) tail shortening"/>
    <property type="evidence" value="ECO:0007669"/>
    <property type="project" value="InterPro"/>
</dbReference>
<evidence type="ECO:0000256" key="4">
    <source>
        <dbReference type="ARBA" id="ARBA00022741"/>
    </source>
</evidence>
<evidence type="ECO:0000313" key="10">
    <source>
        <dbReference type="Proteomes" id="UP000699462"/>
    </source>
</evidence>
<keyword evidence="5" id="KW-0067">ATP-binding</keyword>
<evidence type="ECO:0000256" key="3">
    <source>
        <dbReference type="ARBA" id="ARBA00022664"/>
    </source>
</evidence>
<evidence type="ECO:0000313" key="9">
    <source>
        <dbReference type="EMBL" id="KAF8566351.1"/>
    </source>
</evidence>
<keyword evidence="3" id="KW-0507">mRNA processing</keyword>
<dbReference type="GO" id="GO:0008143">
    <property type="term" value="F:poly(A) binding"/>
    <property type="evidence" value="ECO:0007669"/>
    <property type="project" value="TreeGrafter"/>
</dbReference>
<organism evidence="9 10">
    <name type="scientific">Paragonimus westermani</name>
    <dbReference type="NCBI Taxonomy" id="34504"/>
    <lineage>
        <taxon>Eukaryota</taxon>
        <taxon>Metazoa</taxon>
        <taxon>Spiralia</taxon>
        <taxon>Lophotrochozoa</taxon>
        <taxon>Platyhelminthes</taxon>
        <taxon>Trematoda</taxon>
        <taxon>Digenea</taxon>
        <taxon>Plagiorchiida</taxon>
        <taxon>Troglotremata</taxon>
        <taxon>Troglotrematidae</taxon>
        <taxon>Paragonimus</taxon>
    </lineage>
</organism>
<dbReference type="EMBL" id="JTDF01005231">
    <property type="protein sequence ID" value="KAF8566351.1"/>
    <property type="molecule type" value="Genomic_DNA"/>
</dbReference>
<comment type="subcellular location">
    <subcellularLocation>
        <location evidence="1">Cytoplasm</location>
    </subcellularLocation>
</comment>
<evidence type="ECO:0000256" key="7">
    <source>
        <dbReference type="SAM" id="MobiDB-lite"/>
    </source>
</evidence>
<dbReference type="GO" id="GO:0005524">
    <property type="term" value="F:ATP binding"/>
    <property type="evidence" value="ECO:0007669"/>
    <property type="project" value="UniProtKB-KW"/>
</dbReference>
<dbReference type="Gene3D" id="1.10.287.3700">
    <property type="match status" value="1"/>
</dbReference>
<sequence length="828" mass="91302">MASNCYFGGSAGQNSNMLTYSMKSLSVGPTQHPHSFDLNSGSVIPTNMGHNPFSRSSGGNTIDSIRAHSANRSIFSEFLNSQIGSSSSNNVRPSVLSGMSGGFVGGNPLFATQNGLFKTGQRPITHRKSTDIDESFSDFRVPATGQSSRVLSSLQDSAQLPFNYNASDVCSSFLLNRYGAAGGDNFNSEGSLGHTNGIHTGLLQNSTATTSSLESMLSSPQTYTSIFPTSNKPNAQASFKVDSGINPPLINPGNDVSGGETVSALNHSQPGLSGSQYYSSRQLETTRDLQVVGALKAVNWILVPPVPEGTAAHMRTGRVHELKSRACSDRVFNASYMDHELKQVLHNKIQACLFTCDEATKEKLPRNLGAYTDLVPLETMHQPRTSVTFGLPCVCFKAWSPRFNRPMLLRRVLLPVEHEAALSPDGYLLAKHLSELDHPAVVGFRDVFFTNAFNDNSAVLVYEYTPCSSTLQQAHMCDPMKLTSFSSPFNINRTVRPHSSLKNGPSDLGMLPESTVWSYLVQLTHGIRFIHQQVQRACGVLDPTKVLIQDGTHLRINCFGLKDVLFHRSEDPHLAEDQAADFVQLGKLIIGAACGTSEAIQNAHRTTSFNLLQRTYTPDLVTLLRNLICGQVTDVDQLVRATAPFVYDQLTNVCDHSDFLERQLFLGMECDRLFRMVCKLQSIVERSDRNGSNPDWSETGDRYMLKLFRDFVFHQTDHLSAPFLDLAHIITTLNKVEAGSSERLCLVSRDSQNVIIVTYADIKQWLDASFAHLVDRHRQSRCDIRLAQHREARQQQQQQQAASMAQTEARLEGDEQKSGANLLTSENS</sequence>
<dbReference type="SUPFAM" id="SSF56112">
    <property type="entry name" value="Protein kinase-like (PK-like)"/>
    <property type="match status" value="1"/>
</dbReference>
<dbReference type="Gene3D" id="1.10.510.10">
    <property type="entry name" value="Transferase(Phosphotransferase) domain 1"/>
    <property type="match status" value="1"/>
</dbReference>
<proteinExistence type="predicted"/>
<evidence type="ECO:0000256" key="2">
    <source>
        <dbReference type="ARBA" id="ARBA00022490"/>
    </source>
</evidence>
<evidence type="ECO:0000259" key="8">
    <source>
        <dbReference type="Pfam" id="PF18101"/>
    </source>
</evidence>
<dbReference type="InterPro" id="IPR041332">
    <property type="entry name" value="Pan3_CK"/>
</dbReference>
<dbReference type="GO" id="GO:0006397">
    <property type="term" value="P:mRNA processing"/>
    <property type="evidence" value="ECO:0007669"/>
    <property type="project" value="UniProtKB-KW"/>
</dbReference>
<keyword evidence="10" id="KW-1185">Reference proteome</keyword>
<keyword evidence="2" id="KW-0963">Cytoplasm</keyword>
<dbReference type="Proteomes" id="UP000699462">
    <property type="component" value="Unassembled WGS sequence"/>
</dbReference>
<comment type="caution">
    <text evidence="9">The sequence shown here is derived from an EMBL/GenBank/DDBJ whole genome shotgun (WGS) entry which is preliminary data.</text>
</comment>
<dbReference type="GO" id="GO:0000932">
    <property type="term" value="C:P-body"/>
    <property type="evidence" value="ECO:0007669"/>
    <property type="project" value="TreeGrafter"/>
</dbReference>
<name>A0A8T0DHX6_9TREM</name>
<keyword evidence="6" id="KW-0175">Coiled coil</keyword>
<dbReference type="PANTHER" id="PTHR12272:SF11">
    <property type="entry name" value="PAN2-PAN3 DEADENYLATION COMPLEX SUBUNIT PAN3"/>
    <property type="match status" value="1"/>
</dbReference>
<dbReference type="Gene3D" id="1.20.5.5160">
    <property type="match status" value="1"/>
</dbReference>
<gene>
    <name evidence="9" type="ORF">P879_04929</name>
</gene>